<reference evidence="10 11" key="1">
    <citation type="submission" date="2018-12" db="EMBL/GenBank/DDBJ databases">
        <title>Lysinibacillus antri sp. nov., isolated from a cave soil.</title>
        <authorList>
            <person name="Narsing Rao M.P."/>
            <person name="Zhang H."/>
            <person name="Dong Z.-Y."/>
            <person name="Niu X.-K."/>
            <person name="Zhang K."/>
            <person name="Fang B.-Z."/>
            <person name="Kang Y.-Q."/>
            <person name="Xiao M."/>
            <person name="Li W.-J."/>
        </authorList>
    </citation>
    <scope>NUCLEOTIDE SEQUENCE [LARGE SCALE GENOMIC DNA]</scope>
    <source>
        <strain evidence="10 11">SYSU K30002</strain>
    </source>
</reference>
<evidence type="ECO:0000313" key="10">
    <source>
        <dbReference type="EMBL" id="RUL56850.1"/>
    </source>
</evidence>
<sequence>MPELLLIALRSAIAFLFLLVLTRIMGKKQLSHLTFFDYVVGITVGSIAATISIDKNIQLVDGLAALLVWGIAPIILSYLGLKSRKLIKLTDGKPSILIRNGNVFEEIMKENKITIDELMMLLREEGIFKLEDVEMAILETNGELSVMKKSDVEPITPRMLGLKVMFEHAPSLLIMDGHVLTRNLEIAGYTENWLQEELKKFGAMSVHDVFLAQIDAQGKLYVDLYSDKNKKGM</sequence>
<dbReference type="EMBL" id="RYYR01000001">
    <property type="protein sequence ID" value="RUL56850.1"/>
    <property type="molecule type" value="Genomic_DNA"/>
</dbReference>
<name>A0A432LG06_9BACI</name>
<evidence type="ECO:0000256" key="2">
    <source>
        <dbReference type="ARBA" id="ARBA00006448"/>
    </source>
</evidence>
<dbReference type="RefSeq" id="WP_126656966.1">
    <property type="nucleotide sequence ID" value="NZ_RYYR01000001.1"/>
</dbReference>
<dbReference type="Pfam" id="PF20730">
    <property type="entry name" value="YetF_N"/>
    <property type="match status" value="1"/>
</dbReference>
<dbReference type="InterPro" id="IPR007353">
    <property type="entry name" value="DUF421"/>
</dbReference>
<keyword evidence="4 7" id="KW-0812">Transmembrane</keyword>
<evidence type="ECO:0000256" key="6">
    <source>
        <dbReference type="ARBA" id="ARBA00023136"/>
    </source>
</evidence>
<proteinExistence type="inferred from homology"/>
<keyword evidence="11" id="KW-1185">Reference proteome</keyword>
<comment type="subcellular location">
    <subcellularLocation>
        <location evidence="1">Cell membrane</location>
        <topology evidence="1">Multi-pass membrane protein</topology>
    </subcellularLocation>
</comment>
<dbReference type="PANTHER" id="PTHR34582:SF7">
    <property type="entry name" value="UPF0702 TRANSMEMBRANE PROTEIN YDFS"/>
    <property type="match status" value="1"/>
</dbReference>
<feature type="domain" description="YetF C-terminal" evidence="8">
    <location>
        <begin position="82"/>
        <end position="214"/>
    </location>
</feature>
<dbReference type="InterPro" id="IPR048454">
    <property type="entry name" value="YetF_N"/>
</dbReference>
<accession>A0A432LG06</accession>
<dbReference type="Gene3D" id="3.30.240.20">
    <property type="entry name" value="bsu07140 like domains"/>
    <property type="match status" value="2"/>
</dbReference>
<keyword evidence="3" id="KW-1003">Cell membrane</keyword>
<dbReference type="PANTHER" id="PTHR34582">
    <property type="entry name" value="UPF0702 TRANSMEMBRANE PROTEIN YCAP"/>
    <property type="match status" value="1"/>
</dbReference>
<feature type="domain" description="YetF-like N-terminal transmembrane" evidence="9">
    <location>
        <begin position="5"/>
        <end position="78"/>
    </location>
</feature>
<dbReference type="AlphaFoldDB" id="A0A432LG06"/>
<comment type="caution">
    <text evidence="10">The sequence shown here is derived from an EMBL/GenBank/DDBJ whole genome shotgun (WGS) entry which is preliminary data.</text>
</comment>
<evidence type="ECO:0000259" key="9">
    <source>
        <dbReference type="Pfam" id="PF20730"/>
    </source>
</evidence>
<feature type="transmembrane region" description="Helical" evidence="7">
    <location>
        <begin position="33"/>
        <end position="53"/>
    </location>
</feature>
<keyword evidence="6 7" id="KW-0472">Membrane</keyword>
<feature type="transmembrane region" description="Helical" evidence="7">
    <location>
        <begin position="59"/>
        <end position="81"/>
    </location>
</feature>
<evidence type="ECO:0000256" key="4">
    <source>
        <dbReference type="ARBA" id="ARBA00022692"/>
    </source>
</evidence>
<evidence type="ECO:0000259" key="8">
    <source>
        <dbReference type="Pfam" id="PF04239"/>
    </source>
</evidence>
<evidence type="ECO:0000256" key="7">
    <source>
        <dbReference type="SAM" id="Phobius"/>
    </source>
</evidence>
<evidence type="ECO:0000256" key="5">
    <source>
        <dbReference type="ARBA" id="ARBA00022989"/>
    </source>
</evidence>
<dbReference type="GO" id="GO:0005886">
    <property type="term" value="C:plasma membrane"/>
    <property type="evidence" value="ECO:0007669"/>
    <property type="project" value="UniProtKB-SubCell"/>
</dbReference>
<dbReference type="Pfam" id="PF04239">
    <property type="entry name" value="DUF421"/>
    <property type="match status" value="1"/>
</dbReference>
<protein>
    <submittedName>
        <fullName evidence="10">DUF421 domain-containing protein</fullName>
    </submittedName>
</protein>
<evidence type="ECO:0000256" key="1">
    <source>
        <dbReference type="ARBA" id="ARBA00004651"/>
    </source>
</evidence>
<organism evidence="10 11">
    <name type="scientific">Lysinibacillus antri</name>
    <dbReference type="NCBI Taxonomy" id="2498145"/>
    <lineage>
        <taxon>Bacteria</taxon>
        <taxon>Bacillati</taxon>
        <taxon>Bacillota</taxon>
        <taxon>Bacilli</taxon>
        <taxon>Bacillales</taxon>
        <taxon>Bacillaceae</taxon>
        <taxon>Lysinibacillus</taxon>
    </lineage>
</organism>
<feature type="transmembrane region" description="Helical" evidence="7">
    <location>
        <begin position="6"/>
        <end position="26"/>
    </location>
</feature>
<gene>
    <name evidence="10" type="ORF">EK386_00035</name>
</gene>
<dbReference type="InterPro" id="IPR023090">
    <property type="entry name" value="UPF0702_alpha/beta_dom_sf"/>
</dbReference>
<comment type="similarity">
    <text evidence="2">Belongs to the UPF0702 family.</text>
</comment>
<dbReference type="Proteomes" id="UP000287910">
    <property type="component" value="Unassembled WGS sequence"/>
</dbReference>
<evidence type="ECO:0000313" key="11">
    <source>
        <dbReference type="Proteomes" id="UP000287910"/>
    </source>
</evidence>
<evidence type="ECO:0000256" key="3">
    <source>
        <dbReference type="ARBA" id="ARBA00022475"/>
    </source>
</evidence>
<keyword evidence="5 7" id="KW-1133">Transmembrane helix</keyword>